<dbReference type="InterPro" id="IPR018490">
    <property type="entry name" value="cNMP-bd_dom_sf"/>
</dbReference>
<evidence type="ECO:0000256" key="2">
    <source>
        <dbReference type="ARBA" id="ARBA00011881"/>
    </source>
</evidence>
<accession>A0A852R3V7</accession>
<comment type="similarity">
    <text evidence="1 7">Belongs to the glutaminase family.</text>
</comment>
<feature type="binding site" evidence="7">
    <location>
        <position position="114"/>
    </location>
    <ligand>
        <name>substrate</name>
    </ligand>
</feature>
<dbReference type="PROSITE" id="PS50801">
    <property type="entry name" value="STAS"/>
    <property type="match status" value="1"/>
</dbReference>
<organism evidence="10 11">
    <name type="scientific">Leucobacter aridicollis</name>
    <dbReference type="NCBI Taxonomy" id="283878"/>
    <lineage>
        <taxon>Bacteria</taxon>
        <taxon>Bacillati</taxon>
        <taxon>Actinomycetota</taxon>
        <taxon>Actinomycetes</taxon>
        <taxon>Micrococcales</taxon>
        <taxon>Microbacteriaceae</taxon>
        <taxon>Leucobacter</taxon>
    </lineage>
</organism>
<feature type="domain" description="Cyclic nucleotide-binding" evidence="8">
    <location>
        <begin position="463"/>
        <end position="565"/>
    </location>
</feature>
<dbReference type="SUPFAM" id="SSF51206">
    <property type="entry name" value="cAMP-binding domain-like"/>
    <property type="match status" value="1"/>
</dbReference>
<evidence type="ECO:0000313" key="10">
    <source>
        <dbReference type="EMBL" id="NYD28261.1"/>
    </source>
</evidence>
<evidence type="ECO:0000256" key="3">
    <source>
        <dbReference type="ARBA" id="ARBA00012918"/>
    </source>
</evidence>
<keyword evidence="4 7" id="KW-0378">Hydrolase</keyword>
<dbReference type="NCBIfam" id="TIGR03814">
    <property type="entry name" value="Gln_ase"/>
    <property type="match status" value="1"/>
</dbReference>
<dbReference type="SUPFAM" id="SSF52091">
    <property type="entry name" value="SpoIIaa-like"/>
    <property type="match status" value="1"/>
</dbReference>
<feature type="binding site" evidence="7">
    <location>
        <position position="64"/>
    </location>
    <ligand>
        <name>substrate</name>
    </ligand>
</feature>
<dbReference type="CDD" id="cd00038">
    <property type="entry name" value="CAP_ED"/>
    <property type="match status" value="1"/>
</dbReference>
<dbReference type="GO" id="GO:0006537">
    <property type="term" value="P:glutamate biosynthetic process"/>
    <property type="evidence" value="ECO:0007669"/>
    <property type="project" value="TreeGrafter"/>
</dbReference>
<comment type="catalytic activity">
    <reaction evidence="5 7">
        <text>L-glutamine + H2O = L-glutamate + NH4(+)</text>
        <dbReference type="Rhea" id="RHEA:15889"/>
        <dbReference type="ChEBI" id="CHEBI:15377"/>
        <dbReference type="ChEBI" id="CHEBI:28938"/>
        <dbReference type="ChEBI" id="CHEBI:29985"/>
        <dbReference type="ChEBI" id="CHEBI:58359"/>
        <dbReference type="EC" id="3.5.1.2"/>
    </reaction>
</comment>
<evidence type="ECO:0000256" key="4">
    <source>
        <dbReference type="ARBA" id="ARBA00022801"/>
    </source>
</evidence>
<feature type="binding site" evidence="7">
    <location>
        <position position="241"/>
    </location>
    <ligand>
        <name>substrate</name>
    </ligand>
</feature>
<keyword evidence="7" id="KW-0007">Acetylation</keyword>
<dbReference type="InterPro" id="IPR000595">
    <property type="entry name" value="cNMP-bd_dom"/>
</dbReference>
<dbReference type="EMBL" id="JACCBD010000001">
    <property type="protein sequence ID" value="NYD28261.1"/>
    <property type="molecule type" value="Genomic_DNA"/>
</dbReference>
<evidence type="ECO:0000256" key="1">
    <source>
        <dbReference type="ARBA" id="ARBA00011076"/>
    </source>
</evidence>
<dbReference type="RefSeq" id="WP_185987934.1">
    <property type="nucleotide sequence ID" value="NZ_BAAALZ010000006.1"/>
</dbReference>
<dbReference type="InterPro" id="IPR015868">
    <property type="entry name" value="Glutaminase"/>
</dbReference>
<dbReference type="Proteomes" id="UP000586095">
    <property type="component" value="Unassembled WGS sequence"/>
</dbReference>
<evidence type="ECO:0000313" key="11">
    <source>
        <dbReference type="Proteomes" id="UP000586095"/>
    </source>
</evidence>
<feature type="binding site" evidence="7">
    <location>
        <position position="189"/>
    </location>
    <ligand>
        <name>substrate</name>
    </ligand>
</feature>
<dbReference type="SUPFAM" id="SSF56601">
    <property type="entry name" value="beta-lactamase/transpeptidase-like"/>
    <property type="match status" value="1"/>
</dbReference>
<dbReference type="Gene3D" id="3.40.710.10">
    <property type="entry name" value="DD-peptidase/beta-lactamase superfamily"/>
    <property type="match status" value="1"/>
</dbReference>
<comment type="subunit">
    <text evidence="2 7">Homotetramer.</text>
</comment>
<dbReference type="InterPro" id="IPR002645">
    <property type="entry name" value="STAS_dom"/>
</dbReference>
<comment type="caution">
    <text evidence="10">The sequence shown here is derived from an EMBL/GenBank/DDBJ whole genome shotgun (WGS) entry which is preliminary data.</text>
</comment>
<dbReference type="GO" id="GO:0004359">
    <property type="term" value="F:glutaminase activity"/>
    <property type="evidence" value="ECO:0007669"/>
    <property type="project" value="UniProtKB-UniRule"/>
</dbReference>
<feature type="domain" description="STAS" evidence="9">
    <location>
        <begin position="335"/>
        <end position="411"/>
    </location>
</feature>
<proteinExistence type="inferred from homology"/>
<evidence type="ECO:0000256" key="5">
    <source>
        <dbReference type="ARBA" id="ARBA00049534"/>
    </source>
</evidence>
<dbReference type="PANTHER" id="PTHR12544:SF29">
    <property type="entry name" value="GLUTAMINASE"/>
    <property type="match status" value="1"/>
</dbReference>
<dbReference type="Pfam" id="PF00027">
    <property type="entry name" value="cNMP_binding"/>
    <property type="match status" value="1"/>
</dbReference>
<name>A0A852R3V7_9MICO</name>
<gene>
    <name evidence="7" type="primary">glsA</name>
    <name evidence="10" type="ORF">BJ960_003064</name>
</gene>
<dbReference type="Pfam" id="PF04960">
    <property type="entry name" value="Glutaminase"/>
    <property type="match status" value="1"/>
</dbReference>
<dbReference type="GO" id="GO:0006543">
    <property type="term" value="P:L-glutamine catabolic process"/>
    <property type="evidence" value="ECO:0007669"/>
    <property type="project" value="TreeGrafter"/>
</dbReference>
<protein>
    <recommendedName>
        <fullName evidence="6 7">Glutaminase</fullName>
        <ecNumber evidence="3 7">3.5.1.2</ecNumber>
    </recommendedName>
</protein>
<evidence type="ECO:0000256" key="6">
    <source>
        <dbReference type="ARBA" id="ARBA00070405"/>
    </source>
</evidence>
<dbReference type="SMART" id="SM00100">
    <property type="entry name" value="cNMP"/>
    <property type="match status" value="1"/>
</dbReference>
<sequence length="601" mass="64851">MESPVLSYLRKVHAELAELRDGTPYSVGPSSADLNPADFGIALATVDGHVYEVGTTRKQFSLQSISKPLSYGFAIAELGMDAVDAHVDVEPSGDPFNEISSNPETGRPANAMINAGAIAVASLIKGSGGRTPIQRIEHTYSEFAARRLRSDGREYRAERARSDRNHGLAYLLSAAGVVEGDPTRALETYLRQCAVQVDCRDLAMIAATLASGGTNPVTGTEVLPYEAVERVLSVMMTSGMYDDAGDWATSVGLPAKSGVGGGIIAVLPGQVGLAVYSPPLDKHGNSVRGAAACRRISSDLQMHFVRSARQGRSAIRSIRTIDQEPSNIRRTEAAADVLQEQSERALVLELAGDLFFAGTETVVRELTSRAPEIDVVVIDVRDVDEVGDAGIRMINAVFQDFRENGREILLVDPDDVLGGVDTRGITVFDSRDRAIAECEHRLLERYGGPEAMPRAVPVVDSPVLAPLDRADAEALASHMNPRHYDDGDVIRRVGQRFGGVFFILSGTISIVASHTDGTRFRLRTLGAGMTFGELALGEDDRQETTAKAEGPVEVMVLTADEIEALEERDPALAVQLWRALSRDAYMRVDRLSRANAARIRD</sequence>
<feature type="binding site" evidence="7">
    <location>
        <position position="165"/>
    </location>
    <ligand>
        <name>substrate</name>
    </ligand>
</feature>
<dbReference type="FunFam" id="3.40.710.10:FF:000005">
    <property type="entry name" value="Glutaminase"/>
    <property type="match status" value="1"/>
</dbReference>
<dbReference type="Pfam" id="PF01740">
    <property type="entry name" value="STAS"/>
    <property type="match status" value="1"/>
</dbReference>
<dbReference type="PROSITE" id="PS50042">
    <property type="entry name" value="CNMP_BINDING_3"/>
    <property type="match status" value="1"/>
</dbReference>
<dbReference type="Gene3D" id="3.30.750.24">
    <property type="entry name" value="STAS domain"/>
    <property type="match status" value="1"/>
</dbReference>
<evidence type="ECO:0000259" key="9">
    <source>
        <dbReference type="PROSITE" id="PS50801"/>
    </source>
</evidence>
<feature type="binding site" evidence="7">
    <location>
        <position position="259"/>
    </location>
    <ligand>
        <name>substrate</name>
    </ligand>
</feature>
<reference evidence="10 11" key="1">
    <citation type="submission" date="2020-07" db="EMBL/GenBank/DDBJ databases">
        <title>Sequencing the genomes of 1000 actinobacteria strains.</title>
        <authorList>
            <person name="Klenk H.-P."/>
        </authorList>
    </citation>
    <scope>NUCLEOTIDE SEQUENCE [LARGE SCALE GENOMIC DNA]</scope>
    <source>
        <strain evidence="10 11">DSM 17380</strain>
    </source>
</reference>
<dbReference type="InterPro" id="IPR014710">
    <property type="entry name" value="RmlC-like_jellyroll"/>
</dbReference>
<dbReference type="AlphaFoldDB" id="A0A852R3V7"/>
<keyword evidence="11" id="KW-1185">Reference proteome</keyword>
<dbReference type="InterPro" id="IPR012338">
    <property type="entry name" value="Beta-lactam/transpept-like"/>
</dbReference>
<dbReference type="PANTHER" id="PTHR12544">
    <property type="entry name" value="GLUTAMINASE"/>
    <property type="match status" value="1"/>
</dbReference>
<dbReference type="InterPro" id="IPR036513">
    <property type="entry name" value="STAS_dom_sf"/>
</dbReference>
<evidence type="ECO:0000259" key="8">
    <source>
        <dbReference type="PROSITE" id="PS50042"/>
    </source>
</evidence>
<dbReference type="HAMAP" id="MF_00313">
    <property type="entry name" value="Glutaminase"/>
    <property type="match status" value="1"/>
</dbReference>
<dbReference type="EC" id="3.5.1.2" evidence="3 7"/>
<evidence type="ECO:0000256" key="7">
    <source>
        <dbReference type="HAMAP-Rule" id="MF_00313"/>
    </source>
</evidence>
<dbReference type="Gene3D" id="2.60.120.10">
    <property type="entry name" value="Jelly Rolls"/>
    <property type="match status" value="1"/>
</dbReference>
<feature type="binding site" evidence="7">
    <location>
        <position position="158"/>
    </location>
    <ligand>
        <name>substrate</name>
    </ligand>
</feature>